<dbReference type="SUPFAM" id="SSF55874">
    <property type="entry name" value="ATPase domain of HSP90 chaperone/DNA topoisomerase II/histidine kinase"/>
    <property type="match status" value="1"/>
</dbReference>
<organism evidence="17 18">
    <name type="scientific">Flavobacterium suzhouense</name>
    <dbReference type="NCBI Taxonomy" id="1529638"/>
    <lineage>
        <taxon>Bacteria</taxon>
        <taxon>Pseudomonadati</taxon>
        <taxon>Bacteroidota</taxon>
        <taxon>Flavobacteriia</taxon>
        <taxon>Flavobacteriales</taxon>
        <taxon>Flavobacteriaceae</taxon>
        <taxon>Flavobacterium</taxon>
    </lineage>
</organism>
<evidence type="ECO:0000256" key="9">
    <source>
        <dbReference type="ARBA" id="ARBA00022777"/>
    </source>
</evidence>
<evidence type="ECO:0000256" key="3">
    <source>
        <dbReference type="ARBA" id="ARBA00012438"/>
    </source>
</evidence>
<evidence type="ECO:0000256" key="4">
    <source>
        <dbReference type="ARBA" id="ARBA00022475"/>
    </source>
</evidence>
<evidence type="ECO:0000256" key="7">
    <source>
        <dbReference type="ARBA" id="ARBA00022692"/>
    </source>
</evidence>
<dbReference type="InterPro" id="IPR050398">
    <property type="entry name" value="HssS/ArlS-like"/>
</dbReference>
<reference evidence="18" key="1">
    <citation type="journal article" date="2019" name="Int. J. Syst. Evol. Microbiol.">
        <title>The Global Catalogue of Microorganisms (GCM) 10K type strain sequencing project: providing services to taxonomists for standard genome sequencing and annotation.</title>
        <authorList>
            <consortium name="The Broad Institute Genomics Platform"/>
            <consortium name="The Broad Institute Genome Sequencing Center for Infectious Disease"/>
            <person name="Wu L."/>
            <person name="Ma J."/>
        </authorList>
    </citation>
    <scope>NUCLEOTIDE SEQUENCE [LARGE SCALE GENOMIC DNA]</scope>
    <source>
        <strain evidence="18">KCTC 42107</strain>
    </source>
</reference>
<dbReference type="PROSITE" id="PS50885">
    <property type="entry name" value="HAMP"/>
    <property type="match status" value="1"/>
</dbReference>
<dbReference type="SUPFAM" id="SSF47384">
    <property type="entry name" value="Homodimeric domain of signal transducing histidine kinase"/>
    <property type="match status" value="1"/>
</dbReference>
<keyword evidence="5" id="KW-0597">Phosphoprotein</keyword>
<dbReference type="InterPro" id="IPR036097">
    <property type="entry name" value="HisK_dim/P_sf"/>
</dbReference>
<dbReference type="InterPro" id="IPR036890">
    <property type="entry name" value="HATPase_C_sf"/>
</dbReference>
<dbReference type="PANTHER" id="PTHR45528:SF1">
    <property type="entry name" value="SENSOR HISTIDINE KINASE CPXA"/>
    <property type="match status" value="1"/>
</dbReference>
<proteinExistence type="predicted"/>
<evidence type="ECO:0000256" key="8">
    <source>
        <dbReference type="ARBA" id="ARBA00022741"/>
    </source>
</evidence>
<dbReference type="SMART" id="SM00304">
    <property type="entry name" value="HAMP"/>
    <property type="match status" value="1"/>
</dbReference>
<dbReference type="Gene3D" id="1.10.287.130">
    <property type="match status" value="1"/>
</dbReference>
<dbReference type="InterPro" id="IPR004358">
    <property type="entry name" value="Sig_transdc_His_kin-like_C"/>
</dbReference>
<dbReference type="InterPro" id="IPR005467">
    <property type="entry name" value="His_kinase_dom"/>
</dbReference>
<dbReference type="PANTHER" id="PTHR45528">
    <property type="entry name" value="SENSOR HISTIDINE KINASE CPXA"/>
    <property type="match status" value="1"/>
</dbReference>
<keyword evidence="13 14" id="KW-0472">Membrane</keyword>
<evidence type="ECO:0000256" key="13">
    <source>
        <dbReference type="ARBA" id="ARBA00023136"/>
    </source>
</evidence>
<evidence type="ECO:0000259" key="15">
    <source>
        <dbReference type="PROSITE" id="PS50109"/>
    </source>
</evidence>
<keyword evidence="9 17" id="KW-0418">Kinase</keyword>
<keyword evidence="18" id="KW-1185">Reference proteome</keyword>
<feature type="transmembrane region" description="Helical" evidence="14">
    <location>
        <begin position="12"/>
        <end position="37"/>
    </location>
</feature>
<sequence>MRSIKTPVSIKNRIALFNLVTTALLILVVFTIIYRIVSFSVNEDINKELQAEINLHTSYVENQDEFVGLVDKEEWDESEHKEIVINPVFLQAFDAQGNSVEKSPNLKGENLKFYKNKNSKFYKDTQVTGLSIRQVQAPLFFKGKLKGYVIIAMSIEQPHKVLDNLLFVLLLAYPIVLLVLFFITRIVAGQTMKPALDIIATTKSITDNNFNERVKLPKKRDELYVLSLAINGLLDKIESAIVREKQFTSDASHELRTPLAVIKGTLEVLVRKPRTTEEYNEKINYCVGEVNRLNHMVDQLLLMARFEDQKLAAKLQTVVLDEVLLQALERYSPKIEVRNLTVDFDFTEHFEVVSDAGMTGLIIENILSNAIKYSHDGGNIAIELFNDNKNVICRITDKGIGIAANDLGKIYGQFYRSEALEHASVKGTGLGLSIVKRLCDILNIGLNIESNKNEGTSVTLSFEKN</sequence>
<keyword evidence="7 14" id="KW-0812">Transmembrane</keyword>
<feature type="transmembrane region" description="Helical" evidence="14">
    <location>
        <begin position="165"/>
        <end position="183"/>
    </location>
</feature>
<dbReference type="RefSeq" id="WP_379822413.1">
    <property type="nucleotide sequence ID" value="NZ_JBHUMD010000030.1"/>
</dbReference>
<dbReference type="InterPro" id="IPR003660">
    <property type="entry name" value="HAMP_dom"/>
</dbReference>
<dbReference type="SMART" id="SM00388">
    <property type="entry name" value="HisKA"/>
    <property type="match status" value="1"/>
</dbReference>
<keyword evidence="11 14" id="KW-1133">Transmembrane helix</keyword>
<name>A0ABW5NWT4_9FLAO</name>
<dbReference type="InterPro" id="IPR003594">
    <property type="entry name" value="HATPase_dom"/>
</dbReference>
<dbReference type="Proteomes" id="UP001597480">
    <property type="component" value="Unassembled WGS sequence"/>
</dbReference>
<keyword evidence="12" id="KW-0902">Two-component regulatory system</keyword>
<dbReference type="CDD" id="cd00082">
    <property type="entry name" value="HisKA"/>
    <property type="match status" value="1"/>
</dbReference>
<evidence type="ECO:0000256" key="2">
    <source>
        <dbReference type="ARBA" id="ARBA00004651"/>
    </source>
</evidence>
<evidence type="ECO:0000256" key="5">
    <source>
        <dbReference type="ARBA" id="ARBA00022553"/>
    </source>
</evidence>
<dbReference type="EMBL" id="JBHUMD010000030">
    <property type="protein sequence ID" value="MFD2603571.1"/>
    <property type="molecule type" value="Genomic_DNA"/>
</dbReference>
<evidence type="ECO:0000256" key="11">
    <source>
        <dbReference type="ARBA" id="ARBA00022989"/>
    </source>
</evidence>
<comment type="subcellular location">
    <subcellularLocation>
        <location evidence="2">Cell membrane</location>
        <topology evidence="2">Multi-pass membrane protein</topology>
    </subcellularLocation>
</comment>
<dbReference type="Pfam" id="PF00672">
    <property type="entry name" value="HAMP"/>
    <property type="match status" value="1"/>
</dbReference>
<keyword evidence="8" id="KW-0547">Nucleotide-binding</keyword>
<dbReference type="Gene3D" id="3.30.565.10">
    <property type="entry name" value="Histidine kinase-like ATPase, C-terminal domain"/>
    <property type="match status" value="1"/>
</dbReference>
<keyword evidence="10" id="KW-0067">ATP-binding</keyword>
<dbReference type="PROSITE" id="PS50109">
    <property type="entry name" value="HIS_KIN"/>
    <property type="match status" value="1"/>
</dbReference>
<feature type="domain" description="Histidine kinase" evidence="15">
    <location>
        <begin position="250"/>
        <end position="465"/>
    </location>
</feature>
<dbReference type="GO" id="GO:0016301">
    <property type="term" value="F:kinase activity"/>
    <property type="evidence" value="ECO:0007669"/>
    <property type="project" value="UniProtKB-KW"/>
</dbReference>
<dbReference type="EC" id="2.7.13.3" evidence="3"/>
<evidence type="ECO:0000256" key="10">
    <source>
        <dbReference type="ARBA" id="ARBA00022840"/>
    </source>
</evidence>
<evidence type="ECO:0000256" key="6">
    <source>
        <dbReference type="ARBA" id="ARBA00022679"/>
    </source>
</evidence>
<dbReference type="SMART" id="SM00387">
    <property type="entry name" value="HATPase_c"/>
    <property type="match status" value="1"/>
</dbReference>
<dbReference type="Pfam" id="PF02518">
    <property type="entry name" value="HATPase_c"/>
    <property type="match status" value="1"/>
</dbReference>
<evidence type="ECO:0000259" key="16">
    <source>
        <dbReference type="PROSITE" id="PS50885"/>
    </source>
</evidence>
<evidence type="ECO:0000256" key="1">
    <source>
        <dbReference type="ARBA" id="ARBA00000085"/>
    </source>
</evidence>
<comment type="catalytic activity">
    <reaction evidence="1">
        <text>ATP + protein L-histidine = ADP + protein N-phospho-L-histidine.</text>
        <dbReference type="EC" id="2.7.13.3"/>
    </reaction>
</comment>
<keyword evidence="4" id="KW-1003">Cell membrane</keyword>
<feature type="domain" description="HAMP" evidence="16">
    <location>
        <begin position="189"/>
        <end position="242"/>
    </location>
</feature>
<keyword evidence="6" id="KW-0808">Transferase</keyword>
<dbReference type="Pfam" id="PF00512">
    <property type="entry name" value="HisKA"/>
    <property type="match status" value="1"/>
</dbReference>
<accession>A0ABW5NWT4</accession>
<dbReference type="PRINTS" id="PR00344">
    <property type="entry name" value="BCTRLSENSOR"/>
</dbReference>
<dbReference type="InterPro" id="IPR003661">
    <property type="entry name" value="HisK_dim/P_dom"/>
</dbReference>
<comment type="caution">
    <text evidence="17">The sequence shown here is derived from an EMBL/GenBank/DDBJ whole genome shotgun (WGS) entry which is preliminary data.</text>
</comment>
<gene>
    <name evidence="17" type="ORF">ACFSR3_16010</name>
</gene>
<evidence type="ECO:0000256" key="14">
    <source>
        <dbReference type="SAM" id="Phobius"/>
    </source>
</evidence>
<evidence type="ECO:0000313" key="18">
    <source>
        <dbReference type="Proteomes" id="UP001597480"/>
    </source>
</evidence>
<evidence type="ECO:0000256" key="12">
    <source>
        <dbReference type="ARBA" id="ARBA00023012"/>
    </source>
</evidence>
<evidence type="ECO:0000313" key="17">
    <source>
        <dbReference type="EMBL" id="MFD2603571.1"/>
    </source>
</evidence>
<protein>
    <recommendedName>
        <fullName evidence="3">histidine kinase</fullName>
        <ecNumber evidence="3">2.7.13.3</ecNumber>
    </recommendedName>
</protein>
<dbReference type="Gene3D" id="6.10.340.10">
    <property type="match status" value="1"/>
</dbReference>